<dbReference type="PANTHER" id="PTHR33710">
    <property type="entry name" value="BNAC02G09200D PROTEIN"/>
    <property type="match status" value="1"/>
</dbReference>
<keyword evidence="4" id="KW-1185">Reference proteome</keyword>
<proteinExistence type="predicted"/>
<dbReference type="EMBL" id="CP133617">
    <property type="protein sequence ID" value="WMV33130.1"/>
    <property type="molecule type" value="Genomic_DNA"/>
</dbReference>
<dbReference type="Pfam" id="PF03372">
    <property type="entry name" value="Exo_endo_phos"/>
    <property type="match status" value="1"/>
</dbReference>
<dbReference type="InterPro" id="IPR036691">
    <property type="entry name" value="Endo/exonu/phosph_ase_sf"/>
</dbReference>
<feature type="domain" description="Endonuclease/exonuclease/phosphatase" evidence="2">
    <location>
        <begin position="784"/>
        <end position="894"/>
    </location>
</feature>
<organism evidence="3 4">
    <name type="scientific">Solanum verrucosum</name>
    <dbReference type="NCBI Taxonomy" id="315347"/>
    <lineage>
        <taxon>Eukaryota</taxon>
        <taxon>Viridiplantae</taxon>
        <taxon>Streptophyta</taxon>
        <taxon>Embryophyta</taxon>
        <taxon>Tracheophyta</taxon>
        <taxon>Spermatophyta</taxon>
        <taxon>Magnoliopsida</taxon>
        <taxon>eudicotyledons</taxon>
        <taxon>Gunneridae</taxon>
        <taxon>Pentapetalae</taxon>
        <taxon>asterids</taxon>
        <taxon>lamiids</taxon>
        <taxon>Solanales</taxon>
        <taxon>Solanaceae</taxon>
        <taxon>Solanoideae</taxon>
        <taxon>Solaneae</taxon>
        <taxon>Solanum</taxon>
    </lineage>
</organism>
<sequence>MNLPTDISGKEKLDTKVQYDNIVKASNKENISKPLIEPILTIVWTEDEVERMNTIENLQYAMVDSLLMRKLCTLAMAWISFPDLKPTYFVKESIFSNLASAVGNLFILIWLLSIRLDQVVLGLRTLEWRKLKVHYDMLPKYWKKAGEETNKEATEVPVPLIRFGRQFMKWHPTNKRFPRKTHNDKEDIKSGNTEEGISTDNALRPCKKIVKTLKLYNKTVRRMSDASENRGKNFKSWRCRDFSTYIYCSQKFNKYGRFLSIITVKGYNRVVIIIPESSYNGGWGLVATKIEEFITEKTSTPGAVITNGGTTEHLLNEKGSFKDALNKNKWTLKEAEVTEVDVVKNQLSVKTQEADNDLLRRCLVGRSMVGMKFRLAMRAPFQSKPSLIGFGSEYMVFLYTSGPQVIGDKCGGWLENEETELKNHLRWARIRVKGPRETIPLSIDVDDGNLIFSMPIWVKSPVTYKKKEIVTNPRQVTIACKGEPRVVLGCGYFRAVACSSAECLNLQESVGHDPILLNSTLPPDMDQPESPFGPIHLTPRPKPTSEPFIEPVGSQEPYKEEDWPLFQKSTDKMSFVIKKSNGFTKPFTNSILMESGKLEKIFEHSSIDEDTEFYMRMETTPKNFQSLSIDNLQIKESKETSDLVSRQMDSIKGIDSEGEESVIELFGEQMVEYEDPKPLAMDDSIVEDCIESQATLRFQLNLLKLSRLFGVSTKGYEKEFYSLIMKLEQNKPRENQKSKDSSSSSNNNSVPKELRNLIFNMNFKDGQNQNLTWYLTAVYVKCKRMEKKDLWCELEAMRSLYEGPWVVCGDFNVIRYPSERTNCSSINGAMSEFYDCIEEVELIDPHLFGGSFTWRRRENHTTASRIDRIMYSAQWEEFFTLIRQSTLPKLVSDHNPVLLTCGDMNFKKSYFKFENWWMVVEGIKEKVSFWWSSFVVTGTAGFVLAEKLKLLKRKLEEWSKNNRSNWKQQKEEILDKLSKWEILQE</sequence>
<dbReference type="GO" id="GO:0003824">
    <property type="term" value="F:catalytic activity"/>
    <property type="evidence" value="ECO:0007669"/>
    <property type="project" value="InterPro"/>
</dbReference>
<dbReference type="Proteomes" id="UP001234989">
    <property type="component" value="Chromosome 6"/>
</dbReference>
<dbReference type="SUPFAM" id="SSF56219">
    <property type="entry name" value="DNase I-like"/>
    <property type="match status" value="1"/>
</dbReference>
<dbReference type="PANTHER" id="PTHR33710:SF75">
    <property type="entry name" value="ENDONUCLEASE_EXONUCLEASE_PHOSPHATASE DOMAIN-CONTAINING PROTEIN"/>
    <property type="match status" value="1"/>
</dbReference>
<dbReference type="Gene3D" id="3.60.10.10">
    <property type="entry name" value="Endonuclease/exonuclease/phosphatase"/>
    <property type="match status" value="1"/>
</dbReference>
<feature type="compositionally biased region" description="Basic and acidic residues" evidence="1">
    <location>
        <begin position="731"/>
        <end position="740"/>
    </location>
</feature>
<dbReference type="AlphaFoldDB" id="A0AAF0TZ83"/>
<evidence type="ECO:0000256" key="1">
    <source>
        <dbReference type="SAM" id="MobiDB-lite"/>
    </source>
</evidence>
<feature type="region of interest" description="Disordered" evidence="1">
    <location>
        <begin position="731"/>
        <end position="750"/>
    </location>
</feature>
<evidence type="ECO:0000313" key="4">
    <source>
        <dbReference type="Proteomes" id="UP001234989"/>
    </source>
</evidence>
<accession>A0AAF0TZ83</accession>
<evidence type="ECO:0000313" key="3">
    <source>
        <dbReference type="EMBL" id="WMV33130.1"/>
    </source>
</evidence>
<protein>
    <recommendedName>
        <fullName evidence="2">Endonuclease/exonuclease/phosphatase domain-containing protein</fullName>
    </recommendedName>
</protein>
<dbReference type="InterPro" id="IPR005135">
    <property type="entry name" value="Endo/exonuclease/phosphatase"/>
</dbReference>
<reference evidence="3" key="1">
    <citation type="submission" date="2023-08" db="EMBL/GenBank/DDBJ databases">
        <title>A de novo genome assembly of Solanum verrucosum Schlechtendal, a Mexican diploid species geographically isolated from the other diploid A-genome species in potato relatives.</title>
        <authorList>
            <person name="Hosaka K."/>
        </authorList>
    </citation>
    <scope>NUCLEOTIDE SEQUENCE</scope>
    <source>
        <tissue evidence="3">Young leaves</tissue>
    </source>
</reference>
<name>A0AAF0TZ83_SOLVR</name>
<gene>
    <name evidence="3" type="ORF">MTR67_026515</name>
</gene>
<evidence type="ECO:0000259" key="2">
    <source>
        <dbReference type="Pfam" id="PF03372"/>
    </source>
</evidence>
<feature type="region of interest" description="Disordered" evidence="1">
    <location>
        <begin position="178"/>
        <end position="198"/>
    </location>
</feature>